<gene>
    <name evidence="1" type="ORF">ECPE_LOCUS3671</name>
</gene>
<reference evidence="1 2" key="2">
    <citation type="submission" date="2018-11" db="EMBL/GenBank/DDBJ databases">
        <authorList>
            <consortium name="Pathogen Informatics"/>
        </authorList>
    </citation>
    <scope>NUCLEOTIDE SEQUENCE [LARGE SCALE GENOMIC DNA]</scope>
    <source>
        <strain evidence="1 2">Egypt</strain>
    </source>
</reference>
<dbReference type="OrthoDB" id="6285467at2759"/>
<evidence type="ECO:0000313" key="2">
    <source>
        <dbReference type="Proteomes" id="UP000272942"/>
    </source>
</evidence>
<accession>A0A183A9N6</accession>
<sequence>MQQRKLPPRFQCLIVVNLPEAESTTVQARLDHDLQLLRSHMVTLFDGDEVELAASIRVKAAFRLGKPRQDTSPRPLKVVLRAESEAKAILQRTHKLRGTPVRFLRNLGPDQGSKSKTALEELRGRRAKGETDLFIRDFHVHRKRTQMRWLPSVGGRTQEAV</sequence>
<evidence type="ECO:0000313" key="3">
    <source>
        <dbReference type="WBParaSite" id="ECPE_0000367401-mRNA-1"/>
    </source>
</evidence>
<dbReference type="EMBL" id="UZAN01040589">
    <property type="protein sequence ID" value="VDP70191.1"/>
    <property type="molecule type" value="Genomic_DNA"/>
</dbReference>
<dbReference type="Proteomes" id="UP000272942">
    <property type="component" value="Unassembled WGS sequence"/>
</dbReference>
<reference evidence="3" key="1">
    <citation type="submission" date="2016-06" db="UniProtKB">
        <authorList>
            <consortium name="WormBaseParasite"/>
        </authorList>
    </citation>
    <scope>IDENTIFICATION</scope>
</reference>
<protein>
    <submittedName>
        <fullName evidence="3">40S ribosomal protein S7</fullName>
    </submittedName>
</protein>
<organism evidence="3">
    <name type="scientific">Echinostoma caproni</name>
    <dbReference type="NCBI Taxonomy" id="27848"/>
    <lineage>
        <taxon>Eukaryota</taxon>
        <taxon>Metazoa</taxon>
        <taxon>Spiralia</taxon>
        <taxon>Lophotrochozoa</taxon>
        <taxon>Platyhelminthes</taxon>
        <taxon>Trematoda</taxon>
        <taxon>Digenea</taxon>
        <taxon>Plagiorchiida</taxon>
        <taxon>Echinostomata</taxon>
        <taxon>Echinostomatoidea</taxon>
        <taxon>Echinostomatidae</taxon>
        <taxon>Echinostoma</taxon>
    </lineage>
</organism>
<evidence type="ECO:0000313" key="1">
    <source>
        <dbReference type="EMBL" id="VDP70191.1"/>
    </source>
</evidence>
<dbReference type="AlphaFoldDB" id="A0A183A9N6"/>
<name>A0A183A9N6_9TREM</name>
<dbReference type="WBParaSite" id="ECPE_0000367401-mRNA-1">
    <property type="protein sequence ID" value="ECPE_0000367401-mRNA-1"/>
    <property type="gene ID" value="ECPE_0000367401"/>
</dbReference>
<keyword evidence="2" id="KW-1185">Reference proteome</keyword>
<proteinExistence type="predicted"/>